<dbReference type="Proteomes" id="UP001497623">
    <property type="component" value="Unassembled WGS sequence"/>
</dbReference>
<name>A0AAV2QBZ3_MEGNR</name>
<keyword evidence="3" id="KW-1185">Reference proteome</keyword>
<feature type="chain" id="PRO_5043483591" evidence="1">
    <location>
        <begin position="20"/>
        <end position="211"/>
    </location>
</feature>
<keyword evidence="1" id="KW-0732">Signal</keyword>
<gene>
    <name evidence="2" type="ORF">MNOR_LOCUS10697</name>
</gene>
<protein>
    <submittedName>
        <fullName evidence="2">Uncharacterized protein</fullName>
    </submittedName>
</protein>
<feature type="signal peptide" evidence="1">
    <location>
        <begin position="1"/>
        <end position="19"/>
    </location>
</feature>
<dbReference type="AlphaFoldDB" id="A0AAV2QBZ3"/>
<proteinExistence type="predicted"/>
<sequence>MKLLVGVFFLCATLSSNYCYSYMPRELKKPLTAASLCKRPKQVVTKQELVMPARMKSNGYGFEDDKVHLAFKPTEHFRYLHIKMYFNGSPFQPIFTAEDLGITKYSNFNKWYQLNVDIEPTNNQGLDNWHLLLEVDGRTIDIDTNYKWKYYWPKYFTMFAGGKSQWIARGNATVCNLLENGQGPVQGPSTFLILVTLICALIANHIHAMPR</sequence>
<comment type="caution">
    <text evidence="2">The sequence shown here is derived from an EMBL/GenBank/DDBJ whole genome shotgun (WGS) entry which is preliminary data.</text>
</comment>
<organism evidence="2 3">
    <name type="scientific">Meganyctiphanes norvegica</name>
    <name type="common">Northern krill</name>
    <name type="synonym">Thysanopoda norvegica</name>
    <dbReference type="NCBI Taxonomy" id="48144"/>
    <lineage>
        <taxon>Eukaryota</taxon>
        <taxon>Metazoa</taxon>
        <taxon>Ecdysozoa</taxon>
        <taxon>Arthropoda</taxon>
        <taxon>Crustacea</taxon>
        <taxon>Multicrustacea</taxon>
        <taxon>Malacostraca</taxon>
        <taxon>Eumalacostraca</taxon>
        <taxon>Eucarida</taxon>
        <taxon>Euphausiacea</taxon>
        <taxon>Euphausiidae</taxon>
        <taxon>Meganyctiphanes</taxon>
    </lineage>
</organism>
<reference evidence="2 3" key="1">
    <citation type="submission" date="2024-05" db="EMBL/GenBank/DDBJ databases">
        <authorList>
            <person name="Wallberg A."/>
        </authorList>
    </citation>
    <scope>NUCLEOTIDE SEQUENCE [LARGE SCALE GENOMIC DNA]</scope>
</reference>
<dbReference type="EMBL" id="CAXKWB010005470">
    <property type="protein sequence ID" value="CAL4078591.1"/>
    <property type="molecule type" value="Genomic_DNA"/>
</dbReference>
<evidence type="ECO:0000313" key="3">
    <source>
        <dbReference type="Proteomes" id="UP001497623"/>
    </source>
</evidence>
<evidence type="ECO:0000256" key="1">
    <source>
        <dbReference type="SAM" id="SignalP"/>
    </source>
</evidence>
<evidence type="ECO:0000313" key="2">
    <source>
        <dbReference type="EMBL" id="CAL4078591.1"/>
    </source>
</evidence>
<accession>A0AAV2QBZ3</accession>